<feature type="compositionally biased region" description="Basic and acidic residues" evidence="4">
    <location>
        <begin position="210"/>
        <end position="226"/>
    </location>
</feature>
<dbReference type="Ensembl" id="ENSMALT00000030127.1">
    <property type="protein sequence ID" value="ENSMALP00000029599.1"/>
    <property type="gene ID" value="ENSMALG00000020489.1"/>
</dbReference>
<feature type="compositionally biased region" description="Basic and acidic residues" evidence="4">
    <location>
        <begin position="16"/>
        <end position="38"/>
    </location>
</feature>
<dbReference type="RefSeq" id="XP_020464788.1">
    <property type="nucleotide sequence ID" value="XM_020609132.1"/>
</dbReference>
<protein>
    <recommendedName>
        <fullName evidence="5">B30.2/SPRY domain-containing protein</fullName>
    </recommendedName>
</protein>
<sequence>MSLTEETAEKNGQTEPEAHHNEDILPNKSDREDKDVKVKDLLKAQQKEKHMISPLALLKEDLLKVFKDKEVKKEDGPSSQMENKPSTLSLLKEDLCQFKEDISSVFSSSQDEDEKAADPKLDQTAEKPLNLLSFLREDLSNILRIGPSKEKDKCITAKEDSSKIKVLQAEKTDKLFKNLFSTDRKLLKKVEDRQEAGEKEEQLDSGSRGNHSEQKEKLNDSTKDEATQPDDGERDICVSEETCEVTASVSEAQSEDMGQRLTTVRLSTAEQSCDSEEWSNGGSHVVSAEEEEERGDEPSEAPPSGISLAGLTDAETDEQRHQPGEDLWSPKNFATYLTLDPNTANSELHLTNNNRKAIRVWSDDRASEHPDRFLHCPQVLCREGLLDSAYWEVEWSGGADIGITYNSISRDGAMAACLLGYYRHSWSLECSEGRYTPCHNYRRFSSSYPQPFTHRVGVYLDWNEGSLSFYCVSQDALVHLHTFTCAFTEAVYPGFWVWAYDGSVSLCQVVLDWERLLQ</sequence>
<dbReference type="PANTHER" id="PTHR25465">
    <property type="entry name" value="B-BOX DOMAIN CONTAINING"/>
    <property type="match status" value="1"/>
</dbReference>
<proteinExistence type="predicted"/>
<dbReference type="GeneID" id="109965260"/>
<evidence type="ECO:0000313" key="7">
    <source>
        <dbReference type="Proteomes" id="UP000261600"/>
    </source>
</evidence>
<evidence type="ECO:0000256" key="4">
    <source>
        <dbReference type="SAM" id="MobiDB-lite"/>
    </source>
</evidence>
<dbReference type="InterPro" id="IPR003879">
    <property type="entry name" value="Butyrophylin_SPRY"/>
</dbReference>
<dbReference type="InterPro" id="IPR006574">
    <property type="entry name" value="PRY"/>
</dbReference>
<dbReference type="PRINTS" id="PR01407">
    <property type="entry name" value="BUTYPHLNCDUF"/>
</dbReference>
<keyword evidence="3" id="KW-0862">Zinc</keyword>
<reference evidence="6" key="1">
    <citation type="submission" date="2025-08" db="UniProtKB">
        <authorList>
            <consortium name="Ensembl"/>
        </authorList>
    </citation>
    <scope>IDENTIFICATION</scope>
</reference>
<dbReference type="KEGG" id="malb:109965260"/>
<keyword evidence="7" id="KW-1185">Reference proteome</keyword>
<dbReference type="GO" id="GO:0008270">
    <property type="term" value="F:zinc ion binding"/>
    <property type="evidence" value="ECO:0007669"/>
    <property type="project" value="UniProtKB-KW"/>
</dbReference>
<dbReference type="InterPro" id="IPR001870">
    <property type="entry name" value="B30.2/SPRY"/>
</dbReference>
<dbReference type="PROSITE" id="PS50188">
    <property type="entry name" value="B302_SPRY"/>
    <property type="match status" value="1"/>
</dbReference>
<feature type="compositionally biased region" description="Acidic residues" evidence="4">
    <location>
        <begin position="288"/>
        <end position="299"/>
    </location>
</feature>
<feature type="compositionally biased region" description="Polar residues" evidence="4">
    <location>
        <begin position="1"/>
        <end position="14"/>
    </location>
</feature>
<name>A0A3Q3K751_MONAL</name>
<dbReference type="PANTHER" id="PTHR25465:SF30">
    <property type="entry name" value="FINTRIM FAMILY, MEMBER 82"/>
    <property type="match status" value="1"/>
</dbReference>
<feature type="region of interest" description="Disordered" evidence="4">
    <location>
        <begin position="104"/>
        <end position="126"/>
    </location>
</feature>
<evidence type="ECO:0000256" key="1">
    <source>
        <dbReference type="ARBA" id="ARBA00022723"/>
    </source>
</evidence>
<dbReference type="AlphaFoldDB" id="A0A3Q3K751"/>
<dbReference type="STRING" id="43700.ENSMALP00000029599"/>
<keyword evidence="2" id="KW-0863">Zinc-finger</keyword>
<dbReference type="Pfam" id="PF00622">
    <property type="entry name" value="SPRY"/>
    <property type="match status" value="1"/>
</dbReference>
<evidence type="ECO:0000259" key="5">
    <source>
        <dbReference type="PROSITE" id="PS50188"/>
    </source>
</evidence>
<dbReference type="Pfam" id="PF13765">
    <property type="entry name" value="PRY"/>
    <property type="match status" value="1"/>
</dbReference>
<feature type="domain" description="B30.2/SPRY" evidence="5">
    <location>
        <begin position="317"/>
        <end position="513"/>
    </location>
</feature>
<evidence type="ECO:0000313" key="6">
    <source>
        <dbReference type="Ensembl" id="ENSMALP00000029599.1"/>
    </source>
</evidence>
<dbReference type="SUPFAM" id="SSF49899">
    <property type="entry name" value="Concanavalin A-like lectins/glucanases"/>
    <property type="match status" value="1"/>
</dbReference>
<dbReference type="InterPro" id="IPR013320">
    <property type="entry name" value="ConA-like_dom_sf"/>
</dbReference>
<dbReference type="InterPro" id="IPR003877">
    <property type="entry name" value="SPRY_dom"/>
</dbReference>
<dbReference type="SMART" id="SM00589">
    <property type="entry name" value="PRY"/>
    <property type="match status" value="1"/>
</dbReference>
<feature type="region of interest" description="Disordered" evidence="4">
    <location>
        <begin position="1"/>
        <end position="38"/>
    </location>
</feature>
<dbReference type="InterPro" id="IPR043136">
    <property type="entry name" value="B30.2/SPRY_sf"/>
</dbReference>
<feature type="region of interest" description="Disordered" evidence="4">
    <location>
        <begin position="191"/>
        <end position="237"/>
    </location>
</feature>
<dbReference type="OrthoDB" id="6105938at2759"/>
<accession>A0A3Q3K751</accession>
<feature type="compositionally biased region" description="Basic and acidic residues" evidence="4">
    <location>
        <begin position="116"/>
        <end position="125"/>
    </location>
</feature>
<dbReference type="Proteomes" id="UP000261600">
    <property type="component" value="Unplaced"/>
</dbReference>
<dbReference type="Gene3D" id="2.60.120.920">
    <property type="match status" value="1"/>
</dbReference>
<organism evidence="6 7">
    <name type="scientific">Monopterus albus</name>
    <name type="common">Swamp eel</name>
    <dbReference type="NCBI Taxonomy" id="43700"/>
    <lineage>
        <taxon>Eukaryota</taxon>
        <taxon>Metazoa</taxon>
        <taxon>Chordata</taxon>
        <taxon>Craniata</taxon>
        <taxon>Vertebrata</taxon>
        <taxon>Euteleostomi</taxon>
        <taxon>Actinopterygii</taxon>
        <taxon>Neopterygii</taxon>
        <taxon>Teleostei</taxon>
        <taxon>Neoteleostei</taxon>
        <taxon>Acanthomorphata</taxon>
        <taxon>Anabantaria</taxon>
        <taxon>Synbranchiformes</taxon>
        <taxon>Synbranchidae</taxon>
        <taxon>Monopterus</taxon>
    </lineage>
</organism>
<dbReference type="SMART" id="SM00449">
    <property type="entry name" value="SPRY"/>
    <property type="match status" value="1"/>
</dbReference>
<keyword evidence="1" id="KW-0479">Metal-binding</keyword>
<evidence type="ECO:0000256" key="3">
    <source>
        <dbReference type="ARBA" id="ARBA00022833"/>
    </source>
</evidence>
<evidence type="ECO:0000256" key="2">
    <source>
        <dbReference type="ARBA" id="ARBA00022771"/>
    </source>
</evidence>
<reference evidence="6" key="2">
    <citation type="submission" date="2025-09" db="UniProtKB">
        <authorList>
            <consortium name="Ensembl"/>
        </authorList>
    </citation>
    <scope>IDENTIFICATION</scope>
</reference>
<feature type="region of interest" description="Disordered" evidence="4">
    <location>
        <begin position="267"/>
        <end position="309"/>
    </location>
</feature>
<dbReference type="GO" id="GO:0005737">
    <property type="term" value="C:cytoplasm"/>
    <property type="evidence" value="ECO:0007669"/>
    <property type="project" value="UniProtKB-ARBA"/>
</dbReference>
<dbReference type="InterPro" id="IPR051051">
    <property type="entry name" value="E3_ubiq-ligase_TRIM/RNF"/>
</dbReference>
<feature type="compositionally biased region" description="Basic and acidic residues" evidence="4">
    <location>
        <begin position="191"/>
        <end position="202"/>
    </location>
</feature>
<feature type="compositionally biased region" description="Polar residues" evidence="4">
    <location>
        <begin position="267"/>
        <end position="282"/>
    </location>
</feature>